<dbReference type="Gene3D" id="3.40.710.10">
    <property type="entry name" value="DD-peptidase/beta-lactamase superfamily"/>
    <property type="match status" value="1"/>
</dbReference>
<dbReference type="PANTHER" id="PTHR21581">
    <property type="entry name" value="D-ALANYL-D-ALANINE CARBOXYPEPTIDASE"/>
    <property type="match status" value="1"/>
</dbReference>
<feature type="binding site" evidence="8">
    <location>
        <position position="258"/>
    </location>
    <ligand>
        <name>substrate</name>
    </ligand>
</feature>
<keyword evidence="2" id="KW-0732">Signal</keyword>
<dbReference type="AlphaFoldDB" id="A0A175RNU5"/>
<dbReference type="Pfam" id="PF00768">
    <property type="entry name" value="Peptidase_S11"/>
    <property type="match status" value="1"/>
</dbReference>
<keyword evidence="6" id="KW-0961">Cell wall biogenesis/degradation</keyword>
<dbReference type="GO" id="GO:0071555">
    <property type="term" value="P:cell wall organization"/>
    <property type="evidence" value="ECO:0007669"/>
    <property type="project" value="UniProtKB-KW"/>
</dbReference>
<evidence type="ECO:0000256" key="6">
    <source>
        <dbReference type="ARBA" id="ARBA00023316"/>
    </source>
</evidence>
<evidence type="ECO:0000256" key="5">
    <source>
        <dbReference type="ARBA" id="ARBA00022984"/>
    </source>
</evidence>
<protein>
    <submittedName>
        <fullName evidence="11">Penicillin-binding protein</fullName>
    </submittedName>
</protein>
<evidence type="ECO:0000313" key="12">
    <source>
        <dbReference type="Proteomes" id="UP000078529"/>
    </source>
</evidence>
<feature type="active site" evidence="7">
    <location>
        <position position="155"/>
    </location>
</feature>
<keyword evidence="12" id="KW-1185">Reference proteome</keyword>
<gene>
    <name evidence="11" type="ORF">NS365_11530</name>
</gene>
<name>A0A175RNU5_9HYPH</name>
<comment type="similarity">
    <text evidence="1 9">Belongs to the peptidase S11 family.</text>
</comment>
<evidence type="ECO:0000256" key="1">
    <source>
        <dbReference type="ARBA" id="ARBA00007164"/>
    </source>
</evidence>
<evidence type="ECO:0000313" key="11">
    <source>
        <dbReference type="EMBL" id="KTR05366.1"/>
    </source>
</evidence>
<dbReference type="PATRIC" id="fig|401562.4.peg.2076"/>
<comment type="caution">
    <text evidence="11">The sequence shown here is derived from an EMBL/GenBank/DDBJ whole genome shotgun (WGS) entry which is preliminary data.</text>
</comment>
<dbReference type="EMBL" id="LDQA01000025">
    <property type="protein sequence ID" value="KTR05366.1"/>
    <property type="molecule type" value="Genomic_DNA"/>
</dbReference>
<dbReference type="PANTHER" id="PTHR21581:SF6">
    <property type="entry name" value="TRAFFICKING PROTEIN PARTICLE COMPLEX SUBUNIT 12"/>
    <property type="match status" value="1"/>
</dbReference>
<dbReference type="GO" id="GO:0009002">
    <property type="term" value="F:serine-type D-Ala-D-Ala carboxypeptidase activity"/>
    <property type="evidence" value="ECO:0007669"/>
    <property type="project" value="InterPro"/>
</dbReference>
<dbReference type="SUPFAM" id="SSF56601">
    <property type="entry name" value="beta-lactamase/transpeptidase-like"/>
    <property type="match status" value="1"/>
</dbReference>
<evidence type="ECO:0000256" key="7">
    <source>
        <dbReference type="PIRSR" id="PIRSR618044-1"/>
    </source>
</evidence>
<dbReference type="Proteomes" id="UP000078529">
    <property type="component" value="Unassembled WGS sequence"/>
</dbReference>
<accession>A0A175RNU5</accession>
<evidence type="ECO:0000256" key="3">
    <source>
        <dbReference type="ARBA" id="ARBA00022801"/>
    </source>
</evidence>
<sequence length="309" mass="32792">MRASLSDVPVSFISARVSTRLVAAFLALGLAGCQSVDLSRNDLAAGLSVQSKAPAFQVGNGEIVPVRAGSAIVVDADSGKVLFGDDPDGLRHPASLSKLLTLYLLFEAIEAKRVTLDTDLVVSTHAASRPPSKLGLRPGSTIKVRDAMYALAVKSANDVATVVAENLADGSEEAFARRMNMTAREIGMRRSNFVTPSGLPDDLQISTARDMAVLALQIRKRFPGFVPLFSTESFDYAGRHYVSTNKLLGRVPGVDGMKTGFVNASGFNLVASARRNGRGVIVVVIGGQTGRARDMRVEQLIDTYLGPAT</sequence>
<evidence type="ECO:0000256" key="2">
    <source>
        <dbReference type="ARBA" id="ARBA00022729"/>
    </source>
</evidence>
<dbReference type="InterPro" id="IPR012338">
    <property type="entry name" value="Beta-lactam/transpept-like"/>
</dbReference>
<evidence type="ECO:0000259" key="10">
    <source>
        <dbReference type="Pfam" id="PF00768"/>
    </source>
</evidence>
<feature type="domain" description="Peptidase S11 D-alanyl-D-alanine carboxypeptidase A N-terminal" evidence="10">
    <location>
        <begin position="66"/>
        <end position="288"/>
    </location>
</feature>
<dbReference type="GO" id="GO:0008360">
    <property type="term" value="P:regulation of cell shape"/>
    <property type="evidence" value="ECO:0007669"/>
    <property type="project" value="UniProtKB-KW"/>
</dbReference>
<keyword evidence="5" id="KW-0573">Peptidoglycan synthesis</keyword>
<dbReference type="PRINTS" id="PR00725">
    <property type="entry name" value="DADACBPTASE1"/>
</dbReference>
<dbReference type="GO" id="GO:0006508">
    <property type="term" value="P:proteolysis"/>
    <property type="evidence" value="ECO:0007669"/>
    <property type="project" value="InterPro"/>
</dbReference>
<evidence type="ECO:0000256" key="4">
    <source>
        <dbReference type="ARBA" id="ARBA00022960"/>
    </source>
</evidence>
<keyword evidence="4" id="KW-0133">Cell shape</keyword>
<reference evidence="11 12" key="1">
    <citation type="journal article" date="2016" name="Front. Microbiol.">
        <title>Genomic Resource of Rice Seed Associated Bacteria.</title>
        <authorList>
            <person name="Midha S."/>
            <person name="Bansal K."/>
            <person name="Sharma S."/>
            <person name="Kumar N."/>
            <person name="Patil P.P."/>
            <person name="Chaudhry V."/>
            <person name="Patil P.B."/>
        </authorList>
    </citation>
    <scope>NUCLEOTIDE SEQUENCE [LARGE SCALE GENOMIC DNA]</scope>
    <source>
        <strain evidence="11 12">NS365</strain>
    </source>
</reference>
<keyword evidence="3" id="KW-0378">Hydrolase</keyword>
<proteinExistence type="inferred from homology"/>
<dbReference type="GO" id="GO:0009252">
    <property type="term" value="P:peptidoglycan biosynthetic process"/>
    <property type="evidence" value="ECO:0007669"/>
    <property type="project" value="UniProtKB-KW"/>
</dbReference>
<evidence type="ECO:0000256" key="9">
    <source>
        <dbReference type="RuleBase" id="RU004016"/>
    </source>
</evidence>
<feature type="active site" description="Proton acceptor" evidence="7">
    <location>
        <position position="98"/>
    </location>
</feature>
<evidence type="ECO:0000256" key="8">
    <source>
        <dbReference type="PIRSR" id="PIRSR618044-2"/>
    </source>
</evidence>
<dbReference type="InterPro" id="IPR001967">
    <property type="entry name" value="Peptidase_S11_N"/>
</dbReference>
<organism evidence="11 12">
    <name type="scientific">Aureimonas ureilytica</name>
    <dbReference type="NCBI Taxonomy" id="401562"/>
    <lineage>
        <taxon>Bacteria</taxon>
        <taxon>Pseudomonadati</taxon>
        <taxon>Pseudomonadota</taxon>
        <taxon>Alphaproteobacteria</taxon>
        <taxon>Hyphomicrobiales</taxon>
        <taxon>Aurantimonadaceae</taxon>
        <taxon>Aureimonas</taxon>
    </lineage>
</organism>
<feature type="active site" description="Acyl-ester intermediate" evidence="7">
    <location>
        <position position="95"/>
    </location>
</feature>
<dbReference type="PROSITE" id="PS51257">
    <property type="entry name" value="PROKAR_LIPOPROTEIN"/>
    <property type="match status" value="1"/>
</dbReference>
<dbReference type="InterPro" id="IPR018044">
    <property type="entry name" value="Peptidase_S11"/>
</dbReference>